<evidence type="ECO:0000256" key="1">
    <source>
        <dbReference type="ARBA" id="ARBA00022491"/>
    </source>
</evidence>
<dbReference type="AlphaFoldDB" id="A0A2U2CGA3"/>
<dbReference type="SMART" id="SM00420">
    <property type="entry name" value="HTH_DEOR"/>
    <property type="match status" value="1"/>
</dbReference>
<gene>
    <name evidence="5" type="ORF">C4N9_03630</name>
</gene>
<dbReference type="InterPro" id="IPR001034">
    <property type="entry name" value="DeoR_HTH"/>
</dbReference>
<accession>A0A2U2CGA3</accession>
<evidence type="ECO:0000256" key="3">
    <source>
        <dbReference type="ARBA" id="ARBA00023163"/>
    </source>
</evidence>
<dbReference type="Gene3D" id="1.10.10.10">
    <property type="entry name" value="Winged helix-like DNA-binding domain superfamily/Winged helix DNA-binding domain"/>
    <property type="match status" value="1"/>
</dbReference>
<proteinExistence type="predicted"/>
<dbReference type="Pfam" id="PF00455">
    <property type="entry name" value="DeoRC"/>
    <property type="match status" value="1"/>
</dbReference>
<dbReference type="GO" id="GO:0003700">
    <property type="term" value="F:DNA-binding transcription factor activity"/>
    <property type="evidence" value="ECO:0007669"/>
    <property type="project" value="InterPro"/>
</dbReference>
<feature type="domain" description="HTH deoR-type" evidence="4">
    <location>
        <begin position="3"/>
        <end position="58"/>
    </location>
</feature>
<dbReference type="InterPro" id="IPR037171">
    <property type="entry name" value="NagB/RpiA_transferase-like"/>
</dbReference>
<evidence type="ECO:0000259" key="4">
    <source>
        <dbReference type="PROSITE" id="PS51000"/>
    </source>
</evidence>
<keyword evidence="6" id="KW-1185">Reference proteome</keyword>
<dbReference type="PROSITE" id="PS51000">
    <property type="entry name" value="HTH_DEOR_2"/>
    <property type="match status" value="1"/>
</dbReference>
<keyword evidence="2" id="KW-0805">Transcription regulation</keyword>
<keyword evidence="1" id="KW-0678">Repressor</keyword>
<dbReference type="Proteomes" id="UP000244940">
    <property type="component" value="Unassembled WGS sequence"/>
</dbReference>
<dbReference type="Gene3D" id="3.40.50.1360">
    <property type="match status" value="1"/>
</dbReference>
<organism evidence="5 6">
    <name type="scientific">Pararhodobacter marinus</name>
    <dbReference type="NCBI Taxonomy" id="2184063"/>
    <lineage>
        <taxon>Bacteria</taxon>
        <taxon>Pseudomonadati</taxon>
        <taxon>Pseudomonadota</taxon>
        <taxon>Alphaproteobacteria</taxon>
        <taxon>Rhodobacterales</taxon>
        <taxon>Paracoccaceae</taxon>
        <taxon>Pararhodobacter</taxon>
    </lineage>
</organism>
<dbReference type="EMBL" id="QEYD01000002">
    <property type="protein sequence ID" value="PWE30859.1"/>
    <property type="molecule type" value="Genomic_DNA"/>
</dbReference>
<evidence type="ECO:0000313" key="5">
    <source>
        <dbReference type="EMBL" id="PWE30859.1"/>
    </source>
</evidence>
<dbReference type="InterPro" id="IPR050313">
    <property type="entry name" value="Carb_Metab_HTH_regulators"/>
</dbReference>
<dbReference type="GeneID" id="94363970"/>
<dbReference type="SUPFAM" id="SSF46785">
    <property type="entry name" value="Winged helix' DNA-binding domain"/>
    <property type="match status" value="1"/>
</dbReference>
<dbReference type="SUPFAM" id="SSF100950">
    <property type="entry name" value="NagB/RpiA/CoA transferase-like"/>
    <property type="match status" value="1"/>
</dbReference>
<dbReference type="SMART" id="SM01134">
    <property type="entry name" value="DeoRC"/>
    <property type="match status" value="1"/>
</dbReference>
<protein>
    <submittedName>
        <fullName evidence="5">DeoR family transcriptional regulator</fullName>
    </submittedName>
</protein>
<evidence type="ECO:0000256" key="2">
    <source>
        <dbReference type="ARBA" id="ARBA00023015"/>
    </source>
</evidence>
<evidence type="ECO:0000313" key="6">
    <source>
        <dbReference type="Proteomes" id="UP000244940"/>
    </source>
</evidence>
<dbReference type="PRINTS" id="PR00037">
    <property type="entry name" value="HTHLACR"/>
</dbReference>
<dbReference type="InterPro" id="IPR036388">
    <property type="entry name" value="WH-like_DNA-bd_sf"/>
</dbReference>
<name>A0A2U2CGA3_9RHOB</name>
<reference evidence="5 6" key="1">
    <citation type="submission" date="2018-05" db="EMBL/GenBank/DDBJ databases">
        <title>Pararhodobacter marina sp. nov., isolated from deep-sea water of the Indian Ocean.</title>
        <authorList>
            <person name="Lai Q.Sr."/>
            <person name="Liu X."/>
            <person name="Shao Z."/>
        </authorList>
    </citation>
    <scope>NUCLEOTIDE SEQUENCE [LARGE SCALE GENOMIC DNA]</scope>
    <source>
        <strain evidence="5 6">CIC4N-9</strain>
    </source>
</reference>
<dbReference type="PANTHER" id="PTHR30363:SF4">
    <property type="entry name" value="GLYCEROL-3-PHOSPHATE REGULON REPRESSOR"/>
    <property type="match status" value="1"/>
</dbReference>
<dbReference type="PANTHER" id="PTHR30363">
    <property type="entry name" value="HTH-TYPE TRANSCRIPTIONAL REGULATOR SRLR-RELATED"/>
    <property type="match status" value="1"/>
</dbReference>
<comment type="caution">
    <text evidence="5">The sequence shown here is derived from an EMBL/GenBank/DDBJ whole genome shotgun (WGS) entry which is preliminary data.</text>
</comment>
<dbReference type="OrthoDB" id="9814815at2"/>
<dbReference type="RefSeq" id="WP_109531937.1">
    <property type="nucleotide sequence ID" value="NZ_QEYD01000002.1"/>
</dbReference>
<dbReference type="Pfam" id="PF08220">
    <property type="entry name" value="HTH_DeoR"/>
    <property type="match status" value="1"/>
</dbReference>
<keyword evidence="3" id="KW-0804">Transcription</keyword>
<sequence length="255" mass="27254">MAQGFRLPEILDIARSEGRVTVDDLAARFGVTAQTIRRDLAELDDAGELERVHGGAILRSGVANIGYHDRAALNADGKRALARACAEAIPHNAAIFIAIGTTTEAVARELRRHDGLMVVTNNLNVANILAENPAAQVIVTGGALRRSDGGLTGPLTQNAMGQFKVDIAVIGCSALDAEGDMLDYDIQEVDASRRLIALARRTWLVVDHSKLSRTAPARIDSLRVIDTVFTDCPLPPSLAAKCAEWGTRVVMRAAD</sequence>
<dbReference type="InterPro" id="IPR014036">
    <property type="entry name" value="DeoR-like_C"/>
</dbReference>
<dbReference type="InterPro" id="IPR036390">
    <property type="entry name" value="WH_DNA-bd_sf"/>
</dbReference>